<accession>A0A0B5FDS8</accession>
<sequence>MATMAARRKYLADQGQLRAPDHWNTEAKLPNDKHFFAIKAGKLRAYGWFSDRHKGVFFISHFAFKRGPKLSKEDERLVIRNWREIEEK</sequence>
<dbReference type="AlphaFoldDB" id="A0A0B5FDS8"/>
<gene>
    <name evidence="1" type="ORF">GSUB_01060</name>
</gene>
<organism evidence="1 2">
    <name type="scientific">Geoalkalibacter subterraneus</name>
    <dbReference type="NCBI Taxonomy" id="483547"/>
    <lineage>
        <taxon>Bacteria</taxon>
        <taxon>Pseudomonadati</taxon>
        <taxon>Thermodesulfobacteriota</taxon>
        <taxon>Desulfuromonadia</taxon>
        <taxon>Desulfuromonadales</taxon>
        <taxon>Geoalkalibacteraceae</taxon>
        <taxon>Geoalkalibacter</taxon>
    </lineage>
</organism>
<evidence type="ECO:0000313" key="2">
    <source>
        <dbReference type="Proteomes" id="UP000035036"/>
    </source>
</evidence>
<name>A0A0B5FDS8_9BACT</name>
<keyword evidence="2" id="KW-1185">Reference proteome</keyword>
<dbReference type="KEGG" id="gsb:GSUB_01060"/>
<dbReference type="HOGENOM" id="CLU_2464655_0_0_7"/>
<reference evidence="1 2" key="1">
    <citation type="journal article" date="2015" name="Genome Announc.">
        <title>Genomes of Geoalkalibacter ferrihydriticus Z-0531T and Geoalkalibacter subterraneus Red1T, Two Haloalkaliphilic Metal-Reducing Deltaproteobacteria.</title>
        <authorList>
            <person name="Badalamenti J.P."/>
            <person name="Krajmalnik-Brown R."/>
            <person name="Torres C.I."/>
            <person name="Bond D.R."/>
        </authorList>
    </citation>
    <scope>NUCLEOTIDE SEQUENCE [LARGE SCALE GENOMIC DNA]</scope>
    <source>
        <strain evidence="1 2">Red1</strain>
    </source>
</reference>
<proteinExistence type="predicted"/>
<dbReference type="RefSeq" id="WP_040198782.1">
    <property type="nucleotide sequence ID" value="NZ_CP010311.1"/>
</dbReference>
<dbReference type="Proteomes" id="UP000035036">
    <property type="component" value="Chromosome"/>
</dbReference>
<dbReference type="OrthoDB" id="6198200at2"/>
<dbReference type="STRING" id="483547.GSUB_01060"/>
<dbReference type="EMBL" id="CP010311">
    <property type="protein sequence ID" value="AJF05453.1"/>
    <property type="molecule type" value="Genomic_DNA"/>
</dbReference>
<evidence type="ECO:0000313" key="1">
    <source>
        <dbReference type="EMBL" id="AJF05453.1"/>
    </source>
</evidence>
<protein>
    <submittedName>
        <fullName evidence="1">Uncharacterized protein</fullName>
    </submittedName>
</protein>